<gene>
    <name evidence="2" type="ORF">PCAR00345_LOCUS33173</name>
    <name evidence="3" type="ORF">PCAR00345_LOCUS33174</name>
    <name evidence="4" type="ORF">PCAR00345_LOCUS33175</name>
    <name evidence="5" type="ORF">PCAR00345_LOCUS33176</name>
</gene>
<dbReference type="EMBL" id="HBIZ01051853">
    <property type="protein sequence ID" value="CAE0780534.1"/>
    <property type="molecule type" value="Transcribed_RNA"/>
</dbReference>
<accession>A0A6T0C1D0</accession>
<organism evidence="4">
    <name type="scientific">Chrysotila carterae</name>
    <name type="common">Marine alga</name>
    <name type="synonym">Syracosphaera carterae</name>
    <dbReference type="NCBI Taxonomy" id="13221"/>
    <lineage>
        <taxon>Eukaryota</taxon>
        <taxon>Haptista</taxon>
        <taxon>Haptophyta</taxon>
        <taxon>Prymnesiophyceae</taxon>
        <taxon>Isochrysidales</taxon>
        <taxon>Isochrysidaceae</taxon>
        <taxon>Chrysotila</taxon>
    </lineage>
</organism>
<reference evidence="4" key="1">
    <citation type="submission" date="2021-01" db="EMBL/GenBank/DDBJ databases">
        <authorList>
            <person name="Corre E."/>
            <person name="Pelletier E."/>
            <person name="Niang G."/>
            <person name="Scheremetjew M."/>
            <person name="Finn R."/>
            <person name="Kale V."/>
            <person name="Holt S."/>
            <person name="Cochrane G."/>
            <person name="Meng A."/>
            <person name="Brown T."/>
            <person name="Cohen L."/>
        </authorList>
    </citation>
    <scope>NUCLEOTIDE SEQUENCE</scope>
    <source>
        <strain evidence="4">CCMP645</strain>
    </source>
</reference>
<dbReference type="EMBL" id="HBIZ01051856">
    <property type="protein sequence ID" value="CAE0780537.1"/>
    <property type="molecule type" value="Transcribed_RNA"/>
</dbReference>
<evidence type="ECO:0000313" key="2">
    <source>
        <dbReference type="EMBL" id="CAE0780534.1"/>
    </source>
</evidence>
<evidence type="ECO:0000313" key="5">
    <source>
        <dbReference type="EMBL" id="CAE0780537.1"/>
    </source>
</evidence>
<dbReference type="EMBL" id="HBIZ01051854">
    <property type="protein sequence ID" value="CAE0780535.1"/>
    <property type="molecule type" value="Transcribed_RNA"/>
</dbReference>
<name>A0A6T0C1D0_CHRCT</name>
<feature type="chain" id="PRO_5036191550" evidence="1">
    <location>
        <begin position="19"/>
        <end position="384"/>
    </location>
</feature>
<evidence type="ECO:0000313" key="4">
    <source>
        <dbReference type="EMBL" id="CAE0780536.1"/>
    </source>
</evidence>
<protein>
    <submittedName>
        <fullName evidence="4">Uncharacterized protein</fullName>
    </submittedName>
</protein>
<dbReference type="AlphaFoldDB" id="A0A6T0C1D0"/>
<evidence type="ECO:0000256" key="1">
    <source>
        <dbReference type="SAM" id="SignalP"/>
    </source>
</evidence>
<feature type="signal peptide" evidence="1">
    <location>
        <begin position="1"/>
        <end position="18"/>
    </location>
</feature>
<dbReference type="EMBL" id="HBIZ01051855">
    <property type="protein sequence ID" value="CAE0780536.1"/>
    <property type="molecule type" value="Transcribed_RNA"/>
</dbReference>
<sequence length="384" mass="42161">MNPKAVLVVLLNVEYIYGFGKVPDGRGNAVELSRSPCQDIFFGKGGGRTNPLKPDSNRVEDTTICGQIAGGARNHNVRVSRQNEGTAKWCNDQPRIGKEDECHRSYALIGRFWVPCKSDVLGRCRIDPSEAQEGCRESPAVCSLLRAASEVGGPDIVELGGQSFHWQCSLLTDKETCNARVFTTPGSGDGTDVFYTCTWNGATCSGLGPHTCSAVEGQRQLGEDKQLQSRERQLQDEDACTAQFSTQETCDNGYVYSSGFQYDYLAYSSTNLPPDLAICEWSEGACRTSRTCPYMCELTSDRAVDVEGISETDATLTFGDRAITGFCEASSERLLRQDRCEEAYRVENTESPLAPKQVVACRYAQGNVGFYCTREDREGFAPCI</sequence>
<evidence type="ECO:0000313" key="3">
    <source>
        <dbReference type="EMBL" id="CAE0780535.1"/>
    </source>
</evidence>
<proteinExistence type="predicted"/>
<keyword evidence="1" id="KW-0732">Signal</keyword>